<dbReference type="eggNOG" id="COG0039">
    <property type="taxonomic scope" value="Bacteria"/>
</dbReference>
<reference evidence="1 2" key="1">
    <citation type="submission" date="2008-09" db="EMBL/GenBank/DDBJ databases">
        <authorList>
            <person name="Fulton L."/>
            <person name="Clifton S."/>
            <person name="Fulton B."/>
            <person name="Xu J."/>
            <person name="Minx P."/>
            <person name="Pepin K.H."/>
            <person name="Johnson M."/>
            <person name="Thiruvilangam P."/>
            <person name="Bhonagiri V."/>
            <person name="Nash W.E."/>
            <person name="Mardis E.R."/>
            <person name="Wilson R.K."/>
        </authorList>
    </citation>
    <scope>NUCLEOTIDE SEQUENCE [LARGE SCALE GENOMIC DNA]</scope>
    <source>
        <strain evidence="1 2">DSM 7454</strain>
    </source>
</reference>
<dbReference type="AlphaFoldDB" id="B6WAN0"/>
<accession>B6WAN0</accession>
<dbReference type="InterPro" id="IPR001557">
    <property type="entry name" value="L-lactate/malate_DH"/>
</dbReference>
<dbReference type="STRING" id="561177.ANHYDRO_01746"/>
<dbReference type="Gene3D" id="3.40.50.720">
    <property type="entry name" value="NAD(P)-binding Rossmann-like Domain"/>
    <property type="match status" value="1"/>
</dbReference>
<dbReference type="SUPFAM" id="SSF51735">
    <property type="entry name" value="NAD(P)-binding Rossmann-fold domains"/>
    <property type="match status" value="1"/>
</dbReference>
<dbReference type="Proteomes" id="UP000005451">
    <property type="component" value="Unassembled WGS sequence"/>
</dbReference>
<dbReference type="EMBL" id="ABXA01000043">
    <property type="protein sequence ID" value="EEB35562.1"/>
    <property type="molecule type" value="Genomic_DNA"/>
</dbReference>
<name>B6WAN0_9FIRM</name>
<dbReference type="GO" id="GO:0016616">
    <property type="term" value="F:oxidoreductase activity, acting on the CH-OH group of donors, NAD or NADP as acceptor"/>
    <property type="evidence" value="ECO:0007669"/>
    <property type="project" value="InterPro"/>
</dbReference>
<evidence type="ECO:0000313" key="2">
    <source>
        <dbReference type="Proteomes" id="UP000005451"/>
    </source>
</evidence>
<dbReference type="PRINTS" id="PR00086">
    <property type="entry name" value="LLDHDRGNASE"/>
</dbReference>
<proteinExistence type="predicted"/>
<comment type="caution">
    <text evidence="1">The sequence shown here is derived from an EMBL/GenBank/DDBJ whole genome shotgun (WGS) entry which is preliminary data.</text>
</comment>
<organism evidence="1 2">
    <name type="scientific">Anaerococcus hydrogenalis DSM 7454</name>
    <dbReference type="NCBI Taxonomy" id="561177"/>
    <lineage>
        <taxon>Bacteria</taxon>
        <taxon>Bacillati</taxon>
        <taxon>Bacillota</taxon>
        <taxon>Tissierellia</taxon>
        <taxon>Tissierellales</taxon>
        <taxon>Peptoniphilaceae</taxon>
        <taxon>Anaerococcus</taxon>
    </lineage>
</organism>
<gene>
    <name evidence="1" type="ORF">ANHYDRO_01746</name>
</gene>
<evidence type="ECO:0000313" key="1">
    <source>
        <dbReference type="EMBL" id="EEB35562.1"/>
    </source>
</evidence>
<sequence length="41" mass="4224">MKDSKVILVGDGAVGSSFAYASTILGIGRELGIIDINEKKG</sequence>
<dbReference type="GO" id="GO:0019752">
    <property type="term" value="P:carboxylic acid metabolic process"/>
    <property type="evidence" value="ECO:0007669"/>
    <property type="project" value="InterPro"/>
</dbReference>
<protein>
    <submittedName>
        <fullName evidence="1">Putative L-lactate dehydrogenase</fullName>
    </submittedName>
</protein>
<dbReference type="InterPro" id="IPR036291">
    <property type="entry name" value="NAD(P)-bd_dom_sf"/>
</dbReference>
<reference evidence="1 2" key="2">
    <citation type="submission" date="2008-10" db="EMBL/GenBank/DDBJ databases">
        <title>Draft genome sequence of Anaerococcus hydrogenalis (DSM 7454).</title>
        <authorList>
            <person name="Sudarsanam P."/>
            <person name="Ley R."/>
            <person name="Guruge J."/>
            <person name="Turnbaugh P.J."/>
            <person name="Mahowald M."/>
            <person name="Liep D."/>
            <person name="Gordon J."/>
        </authorList>
    </citation>
    <scope>NUCLEOTIDE SEQUENCE [LARGE SCALE GENOMIC DNA]</scope>
    <source>
        <strain evidence="1 2">DSM 7454</strain>
    </source>
</reference>